<dbReference type="Proteomes" id="UP000256269">
    <property type="component" value="Unassembled WGS sequence"/>
</dbReference>
<evidence type="ECO:0000256" key="1">
    <source>
        <dbReference type="ARBA" id="ARBA00023002"/>
    </source>
</evidence>
<dbReference type="EMBL" id="QUNO01000018">
    <property type="protein sequence ID" value="REH35292.1"/>
    <property type="molecule type" value="Genomic_DNA"/>
</dbReference>
<dbReference type="InterPro" id="IPR029039">
    <property type="entry name" value="Flavoprotein-like_sf"/>
</dbReference>
<dbReference type="GO" id="GO:0003955">
    <property type="term" value="F:NAD(P)H dehydrogenase (quinone) activity"/>
    <property type="evidence" value="ECO:0007669"/>
    <property type="project" value="TreeGrafter"/>
</dbReference>
<evidence type="ECO:0000313" key="4">
    <source>
        <dbReference type="Proteomes" id="UP000256269"/>
    </source>
</evidence>
<name>A0A3E0GZB4_9PSEU</name>
<evidence type="ECO:0000313" key="3">
    <source>
        <dbReference type="EMBL" id="REH35292.1"/>
    </source>
</evidence>
<sequence>MGESGTPDLWRSRPDLGDHCERGRPNFGGMDALVLLDHPDLSRSRINATLAEAVRELPAVTLHDLRAEYPDRVIDVAREQRLVRVHSLIVFQFPFHWYAVPSMLKQWMDDVLVKGFAYDGALPLLTGKTLQVVTSTGGVEEAYREGGFHRYPMSALLAPLENTAHRVGMAYAPPLVLHDVRGVTPLELAEHVERYRDLLASSGACLTA</sequence>
<dbReference type="PANTHER" id="PTHR47307">
    <property type="entry name" value="GLUTATHIONE-REGULATED POTASSIUM-EFFLUX SYSTEM ANCILLARY PROTEIN KEFG"/>
    <property type="match status" value="1"/>
</dbReference>
<comment type="caution">
    <text evidence="3">The sequence shown here is derived from an EMBL/GenBank/DDBJ whole genome shotgun (WGS) entry which is preliminary data.</text>
</comment>
<dbReference type="PANTHER" id="PTHR47307:SF1">
    <property type="entry name" value="GLUTATHIONE-REGULATED POTASSIUM-EFFLUX SYSTEM ANCILLARY PROTEIN KEFG"/>
    <property type="match status" value="1"/>
</dbReference>
<dbReference type="Gene3D" id="3.40.50.360">
    <property type="match status" value="1"/>
</dbReference>
<dbReference type="GO" id="GO:0009055">
    <property type="term" value="F:electron transfer activity"/>
    <property type="evidence" value="ECO:0007669"/>
    <property type="project" value="TreeGrafter"/>
</dbReference>
<proteinExistence type="predicted"/>
<dbReference type="InterPro" id="IPR046980">
    <property type="entry name" value="KefG/KefF"/>
</dbReference>
<organism evidence="3 4">
    <name type="scientific">Kutzneria buriramensis</name>
    <dbReference type="NCBI Taxonomy" id="1045776"/>
    <lineage>
        <taxon>Bacteria</taxon>
        <taxon>Bacillati</taxon>
        <taxon>Actinomycetota</taxon>
        <taxon>Actinomycetes</taxon>
        <taxon>Pseudonocardiales</taxon>
        <taxon>Pseudonocardiaceae</taxon>
        <taxon>Kutzneria</taxon>
    </lineage>
</organism>
<protein>
    <submittedName>
        <fullName evidence="3">Glutathione-regulated potassium-efflux system ancillary protein KefG</fullName>
    </submittedName>
</protein>
<feature type="domain" description="Flavodoxin-like fold" evidence="2">
    <location>
        <begin position="30"/>
        <end position="197"/>
    </location>
</feature>
<dbReference type="InterPro" id="IPR003680">
    <property type="entry name" value="Flavodoxin_fold"/>
</dbReference>
<dbReference type="SUPFAM" id="SSF52218">
    <property type="entry name" value="Flavoproteins"/>
    <property type="match status" value="1"/>
</dbReference>
<gene>
    <name evidence="3" type="ORF">BCF44_118152</name>
</gene>
<evidence type="ECO:0000259" key="2">
    <source>
        <dbReference type="Pfam" id="PF02525"/>
    </source>
</evidence>
<keyword evidence="4" id="KW-1185">Reference proteome</keyword>
<accession>A0A3E0GZB4</accession>
<keyword evidence="1" id="KW-0560">Oxidoreductase</keyword>
<reference evidence="3 4" key="1">
    <citation type="submission" date="2018-08" db="EMBL/GenBank/DDBJ databases">
        <title>Genomic Encyclopedia of Archaeal and Bacterial Type Strains, Phase II (KMG-II): from individual species to whole genera.</title>
        <authorList>
            <person name="Goeker M."/>
        </authorList>
    </citation>
    <scope>NUCLEOTIDE SEQUENCE [LARGE SCALE GENOMIC DNA]</scope>
    <source>
        <strain evidence="3 4">DSM 45791</strain>
    </source>
</reference>
<dbReference type="AlphaFoldDB" id="A0A3E0GZB4"/>
<dbReference type="Pfam" id="PF02525">
    <property type="entry name" value="Flavodoxin_2"/>
    <property type="match status" value="1"/>
</dbReference>
<dbReference type="GO" id="GO:0010181">
    <property type="term" value="F:FMN binding"/>
    <property type="evidence" value="ECO:0007669"/>
    <property type="project" value="TreeGrafter"/>
</dbReference>